<name>A0ABU9KAD9_9BACI</name>
<evidence type="ECO:0000259" key="2">
    <source>
        <dbReference type="Pfam" id="PF06605"/>
    </source>
</evidence>
<dbReference type="RefSeq" id="WP_341984000.1">
    <property type="nucleotide sequence ID" value="NZ_JBBYAF010000022.1"/>
</dbReference>
<evidence type="ECO:0000313" key="4">
    <source>
        <dbReference type="Proteomes" id="UP001389717"/>
    </source>
</evidence>
<protein>
    <submittedName>
        <fullName evidence="3">Phage tail protein</fullName>
    </submittedName>
</protein>
<evidence type="ECO:0000256" key="1">
    <source>
        <dbReference type="SAM" id="MobiDB-lite"/>
    </source>
</evidence>
<feature type="domain" description="Tail spike" evidence="2">
    <location>
        <begin position="102"/>
        <end position="349"/>
    </location>
</feature>
<feature type="compositionally biased region" description="Gly residues" evidence="1">
    <location>
        <begin position="437"/>
        <end position="449"/>
    </location>
</feature>
<dbReference type="InterPro" id="IPR010572">
    <property type="entry name" value="Tail_dom"/>
</dbReference>
<feature type="compositionally biased region" description="Low complexity" evidence="1">
    <location>
        <begin position="422"/>
        <end position="436"/>
    </location>
</feature>
<evidence type="ECO:0000313" key="3">
    <source>
        <dbReference type="EMBL" id="MEL3973060.1"/>
    </source>
</evidence>
<dbReference type="Proteomes" id="UP001389717">
    <property type="component" value="Unassembled WGS sequence"/>
</dbReference>
<organism evidence="3 4">
    <name type="scientific">Rossellomorea oryzaecorticis</name>
    <dbReference type="NCBI Taxonomy" id="1396505"/>
    <lineage>
        <taxon>Bacteria</taxon>
        <taxon>Bacillati</taxon>
        <taxon>Bacillota</taxon>
        <taxon>Bacilli</taxon>
        <taxon>Bacillales</taxon>
        <taxon>Bacillaceae</taxon>
        <taxon>Rossellomorea</taxon>
    </lineage>
</organism>
<sequence length="630" mass="70526">MLRVFDKSMQPVAILENAYNVGYEKYYNQLWSATFTLPLDDEKNEHCKPFYFVEIIDKYDEYIGLFRIMPNILRRDSNTHEIEYSLQHALSTLVSDVIEGYEQTTNLTTRENIEFILGFQTTTYWVLKDCEFSSRFHYKWESENGLLAPLFSIPQPFAEEYEWQFNTQVFPFELSLVKPSQELEWVIRYAHNLVGIEKEEDPTEIVNRIYPRGVGEGVNQLTVSDVNNGVTYLEDTESINKYGLQSYVWIDRRIENAETLKANGQSLLSQWKNPKVVYRTNAADVSSITGESIDKHRLGKKGRIYDPDLGTLDKRVMYEAKSDIFGGEGVIDLEIGSLTDDIATIQADIERKLQTNEAYSQGATSILAYNYDDNADGNHPAVIRFYVPPEAVNINKVDLTFETTEFRTYGGTTEAGGQVSKTTASGGSTTVSTTSASGGGQTTSSGGGQTSSENGSHFHRLFVGGENASATFTKRRYFAYLKDSDVATSVNFEADTGGDIYTYEAEGDHTHTVSSHTHSVSDHTHQVSVNIPAHSHGFEIDPHSHPIKHGIFTLSTVPSSVTIKVDGNTVPHTSTSGDGLDLVPYMDKDSEGKVLRGQYHTLEIEPNGLGRINAQVFMQLFLQSRGQYSI</sequence>
<comment type="caution">
    <text evidence="3">The sequence shown here is derived from an EMBL/GenBank/DDBJ whole genome shotgun (WGS) entry which is preliminary data.</text>
</comment>
<dbReference type="NCBIfam" id="TIGR01665">
    <property type="entry name" value="put_anti_recept"/>
    <property type="match status" value="1"/>
</dbReference>
<accession>A0ABU9KAD9</accession>
<dbReference type="Pfam" id="PF06605">
    <property type="entry name" value="Prophage_tail"/>
    <property type="match status" value="1"/>
</dbReference>
<dbReference type="EMBL" id="JBBYAF010000022">
    <property type="protein sequence ID" value="MEL3973060.1"/>
    <property type="molecule type" value="Genomic_DNA"/>
</dbReference>
<reference evidence="3 4" key="1">
    <citation type="submission" date="2024-04" db="EMBL/GenBank/DDBJ databases">
        <title>Bacillus oryzaecorticis sp. nov., a moderately halophilic bacterium isolated from rice husks.</title>
        <authorList>
            <person name="Zhu H.-S."/>
        </authorList>
    </citation>
    <scope>NUCLEOTIDE SEQUENCE [LARGE SCALE GENOMIC DNA]</scope>
    <source>
        <strain evidence="3 4">ZC255</strain>
    </source>
</reference>
<keyword evidence="4" id="KW-1185">Reference proteome</keyword>
<feature type="region of interest" description="Disordered" evidence="1">
    <location>
        <begin position="411"/>
        <end position="456"/>
    </location>
</feature>
<dbReference type="InterPro" id="IPR007119">
    <property type="entry name" value="Phage_tail_spike_N"/>
</dbReference>
<proteinExistence type="predicted"/>
<gene>
    <name evidence="3" type="ORF">AAEO50_12310</name>
</gene>